<dbReference type="Proteomes" id="UP000195321">
    <property type="component" value="Unassembled WGS sequence"/>
</dbReference>
<keyword evidence="1" id="KW-0132">Cell division</keyword>
<sequence>MPKQLTIFDVEPVVVFDFNKAKVYRLNSQMNFTDIVVQIPKKIKAIDELRPTTASDNRYELFEEYVMGIWRFNRVKDKKFDWEEAEELCKQARDKKEPISIRLYLSLEQSFIPEHVIQYL</sequence>
<evidence type="ECO:0000313" key="2">
    <source>
        <dbReference type="Proteomes" id="UP000195321"/>
    </source>
</evidence>
<dbReference type="AlphaFoldDB" id="A0A1Y3MKB6"/>
<organism evidence="1 2">
    <name type="scientific">Bacillus pseudomycoides</name>
    <dbReference type="NCBI Taxonomy" id="64104"/>
    <lineage>
        <taxon>Bacteria</taxon>
        <taxon>Bacillati</taxon>
        <taxon>Bacillota</taxon>
        <taxon>Bacilli</taxon>
        <taxon>Bacillales</taxon>
        <taxon>Bacillaceae</taxon>
        <taxon>Bacillus</taxon>
        <taxon>Bacillus cereus group</taxon>
    </lineage>
</organism>
<comment type="caution">
    <text evidence="1">The sequence shown here is derived from an EMBL/GenBank/DDBJ whole genome shotgun (WGS) entry which is preliminary data.</text>
</comment>
<gene>
    <name evidence="1" type="ORF">BW425_07965</name>
</gene>
<name>A0A1Y3MKB6_9BACI</name>
<accession>A0A1Y3MKB6</accession>
<evidence type="ECO:0000313" key="1">
    <source>
        <dbReference type="EMBL" id="OUM49341.1"/>
    </source>
</evidence>
<dbReference type="GO" id="GO:0051301">
    <property type="term" value="P:cell division"/>
    <property type="evidence" value="ECO:0007669"/>
    <property type="project" value="UniProtKB-KW"/>
</dbReference>
<protein>
    <submittedName>
        <fullName evidence="1">Cell division protein SepF</fullName>
    </submittedName>
</protein>
<dbReference type="EMBL" id="MWPX01000006">
    <property type="protein sequence ID" value="OUM49341.1"/>
    <property type="molecule type" value="Genomic_DNA"/>
</dbReference>
<reference evidence="1 2" key="1">
    <citation type="submission" date="2017-02" db="EMBL/GenBank/DDBJ databases">
        <title>Bacillus pseudomycoides isolate FSL K6-0042.</title>
        <authorList>
            <person name="Kovac J."/>
        </authorList>
    </citation>
    <scope>NUCLEOTIDE SEQUENCE [LARGE SCALE GENOMIC DNA]</scope>
    <source>
        <strain evidence="1 2">FSL K6-0042</strain>
    </source>
</reference>
<keyword evidence="1" id="KW-0131">Cell cycle</keyword>
<proteinExistence type="predicted"/>
<dbReference type="RefSeq" id="WP_088093860.1">
    <property type="nucleotide sequence ID" value="NZ_JBALMA010000308.1"/>
</dbReference>